<evidence type="ECO:0000313" key="2">
    <source>
        <dbReference type="Proteomes" id="UP000694428"/>
    </source>
</evidence>
<reference evidence="1" key="2">
    <citation type="submission" date="2025-09" db="UniProtKB">
        <authorList>
            <consortium name="Ensembl"/>
        </authorList>
    </citation>
    <scope>IDENTIFICATION</scope>
</reference>
<organism evidence="1 2">
    <name type="scientific">Pavo cristatus</name>
    <name type="common">Indian peafowl</name>
    <name type="synonym">Blue peafowl</name>
    <dbReference type="NCBI Taxonomy" id="9049"/>
    <lineage>
        <taxon>Eukaryota</taxon>
        <taxon>Metazoa</taxon>
        <taxon>Chordata</taxon>
        <taxon>Craniata</taxon>
        <taxon>Vertebrata</taxon>
        <taxon>Euteleostomi</taxon>
        <taxon>Archelosauria</taxon>
        <taxon>Archosauria</taxon>
        <taxon>Dinosauria</taxon>
        <taxon>Saurischia</taxon>
        <taxon>Theropoda</taxon>
        <taxon>Coelurosauria</taxon>
        <taxon>Aves</taxon>
        <taxon>Neognathae</taxon>
        <taxon>Galloanserae</taxon>
        <taxon>Galliformes</taxon>
        <taxon>Phasianidae</taxon>
        <taxon>Phasianinae</taxon>
        <taxon>Pavo</taxon>
    </lineage>
</organism>
<reference evidence="1" key="1">
    <citation type="submission" date="2025-08" db="UniProtKB">
        <authorList>
            <consortium name="Ensembl"/>
        </authorList>
    </citation>
    <scope>IDENTIFICATION</scope>
</reference>
<proteinExistence type="predicted"/>
<evidence type="ECO:0000313" key="1">
    <source>
        <dbReference type="Ensembl" id="ENSPSTP00000000236.1"/>
    </source>
</evidence>
<sequence>MGTTTERSGPTCKRTTRLSQNKANCKESRLSCTKVNRVDFLYTQKVGKAPESAQDVCGSCGLETVHLGRAFPSGHCWQCRAYGLVPCLTGRVGYIRPLQDISS</sequence>
<protein>
    <submittedName>
        <fullName evidence="1">Uncharacterized protein</fullName>
    </submittedName>
</protein>
<dbReference type="AlphaFoldDB" id="A0A8C9EGF1"/>
<dbReference type="Ensembl" id="ENSPSTT00000000250.1">
    <property type="protein sequence ID" value="ENSPSTP00000000236.1"/>
    <property type="gene ID" value="ENSPSTG00000000219.1"/>
</dbReference>
<name>A0A8C9EGF1_PAVCR</name>
<keyword evidence="2" id="KW-1185">Reference proteome</keyword>
<accession>A0A8C9EGF1</accession>
<dbReference type="Proteomes" id="UP000694428">
    <property type="component" value="Unplaced"/>
</dbReference>